<evidence type="ECO:0000256" key="1">
    <source>
        <dbReference type="SAM" id="SignalP"/>
    </source>
</evidence>
<dbReference type="EMBL" id="JBBUTI010000012">
    <property type="protein sequence ID" value="MEK8047917.1"/>
    <property type="molecule type" value="Genomic_DNA"/>
</dbReference>
<keyword evidence="3" id="KW-1185">Reference proteome</keyword>
<evidence type="ECO:0000313" key="3">
    <source>
        <dbReference type="Proteomes" id="UP001379945"/>
    </source>
</evidence>
<reference evidence="2 3" key="1">
    <citation type="submission" date="2024-04" db="EMBL/GenBank/DDBJ databases">
        <title>Novel species of the genus Ideonella isolated from streams.</title>
        <authorList>
            <person name="Lu H."/>
        </authorList>
    </citation>
    <scope>NUCLEOTIDE SEQUENCE [LARGE SCALE GENOMIC DNA]</scope>
    <source>
        <strain evidence="2 3">LYT19W</strain>
    </source>
</reference>
<keyword evidence="1" id="KW-0732">Signal</keyword>
<comment type="caution">
    <text evidence="2">The sequence shown here is derived from an EMBL/GenBank/DDBJ whole genome shotgun (WGS) entry which is preliminary data.</text>
</comment>
<evidence type="ECO:0000313" key="2">
    <source>
        <dbReference type="EMBL" id="MEK8047917.1"/>
    </source>
</evidence>
<organism evidence="2 3">
    <name type="scientific">Ideonella margarita</name>
    <dbReference type="NCBI Taxonomy" id="2984191"/>
    <lineage>
        <taxon>Bacteria</taxon>
        <taxon>Pseudomonadati</taxon>
        <taxon>Pseudomonadota</taxon>
        <taxon>Betaproteobacteria</taxon>
        <taxon>Burkholderiales</taxon>
        <taxon>Sphaerotilaceae</taxon>
        <taxon>Ideonella</taxon>
    </lineage>
</organism>
<dbReference type="Proteomes" id="UP001379945">
    <property type="component" value="Unassembled WGS sequence"/>
</dbReference>
<name>A0ABU9CBT0_9BURK</name>
<gene>
    <name evidence="2" type="ORF">AACH00_16275</name>
</gene>
<dbReference type="RefSeq" id="WP_341400228.1">
    <property type="nucleotide sequence ID" value="NZ_JBBUTI010000012.1"/>
</dbReference>
<accession>A0ABU9CBT0</accession>
<feature type="chain" id="PRO_5045492657" evidence="1">
    <location>
        <begin position="33"/>
        <end position="193"/>
    </location>
</feature>
<feature type="signal peptide" evidence="1">
    <location>
        <begin position="1"/>
        <end position="32"/>
    </location>
</feature>
<proteinExistence type="predicted"/>
<sequence length="193" mass="21741">MRRSEWLRVSGNARILAAWMACACIAAVPAQAAERGDALEPALWGSTASDLHQRFPDLRVQPCREWARQADDERDMACEAYTLSPYQLAGRAFVLTFRLSKSTGRLVETELFDVTSWSGEPEDVVAQCRTLEQALAQRLGMKQWRDVSASGPEPRLKPYDSEWWSETGRTRFELACRPMHGLGLVVSLLVRRG</sequence>
<protein>
    <submittedName>
        <fullName evidence="2">Uncharacterized protein</fullName>
    </submittedName>
</protein>